<proteinExistence type="predicted"/>
<sequence length="185" mass="19079">MILLSHPASAALLADSRPALLIGEVIGTLLFPAVGVPLLVLGLLGAGVNVLTSVNEHKAESTAPPVNVGQCITGEAMASGVIGARGIVACSQPAGVFEVVSAGGRDAPSPDGARDPTDYRDANVKHPLVDRTRTDTIKPVACTDASAEFTVLQRFEKTDYDLCPVGSHQRIGTDPPRTYCTGPPA</sequence>
<evidence type="ECO:0000256" key="1">
    <source>
        <dbReference type="SAM" id="Phobius"/>
    </source>
</evidence>
<dbReference type="EMBL" id="AP022595">
    <property type="protein sequence ID" value="BBY57004.1"/>
    <property type="molecule type" value="Genomic_DNA"/>
</dbReference>
<name>A0A7I7SJ58_9MYCO</name>
<keyword evidence="1" id="KW-0472">Membrane</keyword>
<evidence type="ECO:0000313" key="3">
    <source>
        <dbReference type="Proteomes" id="UP000466445"/>
    </source>
</evidence>
<keyword evidence="3" id="KW-1185">Reference proteome</keyword>
<dbReference type="Proteomes" id="UP000466445">
    <property type="component" value="Chromosome"/>
</dbReference>
<reference evidence="2 3" key="1">
    <citation type="journal article" date="2019" name="Emerg. Microbes Infect.">
        <title>Comprehensive subspecies identification of 175 nontuberculous mycobacteria species based on 7547 genomic profiles.</title>
        <authorList>
            <person name="Matsumoto Y."/>
            <person name="Kinjo T."/>
            <person name="Motooka D."/>
            <person name="Nabeya D."/>
            <person name="Jung N."/>
            <person name="Uechi K."/>
            <person name="Horii T."/>
            <person name="Iida T."/>
            <person name="Fujita J."/>
            <person name="Nakamura S."/>
        </authorList>
    </citation>
    <scope>NUCLEOTIDE SEQUENCE [LARGE SCALE GENOMIC DNA]</scope>
    <source>
        <strain evidence="2 3">JCM 30395</strain>
    </source>
</reference>
<evidence type="ECO:0000313" key="2">
    <source>
        <dbReference type="EMBL" id="BBY57004.1"/>
    </source>
</evidence>
<accession>A0A7I7SJ58</accession>
<organism evidence="2 3">
    <name type="scientific">Mycolicibacterium sarraceniae</name>
    <dbReference type="NCBI Taxonomy" id="1534348"/>
    <lineage>
        <taxon>Bacteria</taxon>
        <taxon>Bacillati</taxon>
        <taxon>Actinomycetota</taxon>
        <taxon>Actinomycetes</taxon>
        <taxon>Mycobacteriales</taxon>
        <taxon>Mycobacteriaceae</taxon>
        <taxon>Mycolicibacterium</taxon>
    </lineage>
</organism>
<keyword evidence="1" id="KW-0812">Transmembrane</keyword>
<feature type="transmembrane region" description="Helical" evidence="1">
    <location>
        <begin position="31"/>
        <end position="51"/>
    </location>
</feature>
<keyword evidence="1" id="KW-1133">Transmembrane helix</keyword>
<dbReference type="AlphaFoldDB" id="A0A7I7SJ58"/>
<dbReference type="RefSeq" id="WP_163694391.1">
    <property type="nucleotide sequence ID" value="NZ_AP022595.1"/>
</dbReference>
<dbReference type="KEGG" id="msar:MSAR_01400"/>
<gene>
    <name evidence="2" type="ORF">MSAR_01400</name>
</gene>
<protein>
    <submittedName>
        <fullName evidence="2">Uncharacterized protein</fullName>
    </submittedName>
</protein>